<sequence length="170" mass="19627">MSEPDSPPRKKEKARPEKKKPTAKGGDEPDGGGVDLSHMTLIGPKRYIGPMEFKGKHYLNIREYYEDSTGMKPTKKGVALNQGEWRKLKESFYDVDEKILIAEAEDYNPLEISDKKQIRVTKFKGKFLLIDIREFYNKDGEKKPGKKGIALKPDQYNKIKDMQEEIDGWF</sequence>
<name>A0ABN7SZV4_OIKDI</name>
<comment type="subcellular location">
    <subcellularLocation>
        <location evidence="1">Nucleus</location>
    </subcellularLocation>
</comment>
<feature type="region of interest" description="Disordered" evidence="10">
    <location>
        <begin position="1"/>
        <end position="36"/>
    </location>
</feature>
<keyword evidence="6" id="KW-0804">Transcription</keyword>
<evidence type="ECO:0000313" key="13">
    <source>
        <dbReference type="Proteomes" id="UP001158576"/>
    </source>
</evidence>
<evidence type="ECO:0000259" key="11">
    <source>
        <dbReference type="Pfam" id="PF02229"/>
    </source>
</evidence>
<keyword evidence="7" id="KW-0539">Nucleus</keyword>
<evidence type="ECO:0000256" key="8">
    <source>
        <dbReference type="ARBA" id="ARBA00024848"/>
    </source>
</evidence>
<feature type="domain" description="Transcriptional coactivator p15 (PC4) C-terminal" evidence="11">
    <location>
        <begin position="43"/>
        <end position="90"/>
    </location>
</feature>
<reference evidence="12 13" key="1">
    <citation type="submission" date="2021-04" db="EMBL/GenBank/DDBJ databases">
        <authorList>
            <person name="Bliznina A."/>
        </authorList>
    </citation>
    <scope>NUCLEOTIDE SEQUENCE [LARGE SCALE GENOMIC DNA]</scope>
</reference>
<protein>
    <recommendedName>
        <fullName evidence="3">Activated RNA polymerase II transcriptional coactivator p15</fullName>
    </recommendedName>
    <alternativeName>
        <fullName evidence="9">SUB1 homolog</fullName>
    </alternativeName>
</protein>
<dbReference type="InterPro" id="IPR045125">
    <property type="entry name" value="Sub1/Tcp4-like"/>
</dbReference>
<comment type="function">
    <text evidence="8">General coactivator that functions cooperatively with TAFs and mediates functional interactions between upstream activators and the general transcriptional machinery. May be involved in stabilizing the multiprotein transcription complex. Binds single-stranded DNA. Also binds, in vitro, non-specifically to double-stranded DNA (ds DNA).</text>
</comment>
<dbReference type="Pfam" id="PF02229">
    <property type="entry name" value="PC4"/>
    <property type="match status" value="2"/>
</dbReference>
<evidence type="ECO:0000256" key="6">
    <source>
        <dbReference type="ARBA" id="ARBA00023163"/>
    </source>
</evidence>
<dbReference type="EMBL" id="OU015566">
    <property type="protein sequence ID" value="CAG5105632.1"/>
    <property type="molecule type" value="Genomic_DNA"/>
</dbReference>
<dbReference type="PANTHER" id="PTHR13215">
    <property type="entry name" value="RNA POLYMERASE II TRANSCRIPTIONAL COACTIVATOR"/>
    <property type="match status" value="1"/>
</dbReference>
<evidence type="ECO:0000256" key="2">
    <source>
        <dbReference type="ARBA" id="ARBA00009001"/>
    </source>
</evidence>
<evidence type="ECO:0000256" key="4">
    <source>
        <dbReference type="ARBA" id="ARBA00023015"/>
    </source>
</evidence>
<keyword evidence="4" id="KW-0805">Transcription regulation</keyword>
<gene>
    <name evidence="12" type="ORF">OKIOD_LOCUS11072</name>
</gene>
<evidence type="ECO:0000256" key="5">
    <source>
        <dbReference type="ARBA" id="ARBA00023125"/>
    </source>
</evidence>
<evidence type="ECO:0000256" key="9">
    <source>
        <dbReference type="ARBA" id="ARBA00031984"/>
    </source>
</evidence>
<accession>A0ABN7SZV4</accession>
<organism evidence="12 13">
    <name type="scientific">Oikopleura dioica</name>
    <name type="common">Tunicate</name>
    <dbReference type="NCBI Taxonomy" id="34765"/>
    <lineage>
        <taxon>Eukaryota</taxon>
        <taxon>Metazoa</taxon>
        <taxon>Chordata</taxon>
        <taxon>Tunicata</taxon>
        <taxon>Appendicularia</taxon>
        <taxon>Copelata</taxon>
        <taxon>Oikopleuridae</taxon>
        <taxon>Oikopleura</taxon>
    </lineage>
</organism>
<evidence type="ECO:0000256" key="3">
    <source>
        <dbReference type="ARBA" id="ARBA00013386"/>
    </source>
</evidence>
<dbReference type="Proteomes" id="UP001158576">
    <property type="component" value="Chromosome 1"/>
</dbReference>
<feature type="domain" description="Transcriptional coactivator p15 (PC4) C-terminal" evidence="11">
    <location>
        <begin position="111"/>
        <end position="161"/>
    </location>
</feature>
<evidence type="ECO:0000256" key="7">
    <source>
        <dbReference type="ARBA" id="ARBA00023242"/>
    </source>
</evidence>
<keyword evidence="5" id="KW-0238">DNA-binding</keyword>
<dbReference type="InterPro" id="IPR009044">
    <property type="entry name" value="ssDNA-bd_transcriptional_reg"/>
</dbReference>
<dbReference type="SUPFAM" id="SSF54447">
    <property type="entry name" value="ssDNA-binding transcriptional regulator domain"/>
    <property type="match status" value="2"/>
</dbReference>
<comment type="similarity">
    <text evidence="2">Belongs to the transcriptional coactivator PC4 family.</text>
</comment>
<dbReference type="InterPro" id="IPR003173">
    <property type="entry name" value="PC4_C"/>
</dbReference>
<evidence type="ECO:0000256" key="10">
    <source>
        <dbReference type="SAM" id="MobiDB-lite"/>
    </source>
</evidence>
<evidence type="ECO:0000256" key="1">
    <source>
        <dbReference type="ARBA" id="ARBA00004123"/>
    </source>
</evidence>
<keyword evidence="13" id="KW-1185">Reference proteome</keyword>
<evidence type="ECO:0000313" key="12">
    <source>
        <dbReference type="EMBL" id="CAG5105632.1"/>
    </source>
</evidence>
<dbReference type="Gene3D" id="2.30.31.10">
    <property type="entry name" value="Transcriptional Coactivator Pc4, Chain A"/>
    <property type="match status" value="2"/>
</dbReference>
<feature type="compositionally biased region" description="Basic residues" evidence="10">
    <location>
        <begin position="10"/>
        <end position="22"/>
    </location>
</feature>
<proteinExistence type="inferred from homology"/>